<dbReference type="EC" id="2.7.8.5" evidence="5 16"/>
<sequence length="180" mass="20357">MKYVPNILTIIRMFLVPLFPVVFFSSVENAHIYALIIFLVASLTDFLDGYIARKYNVVSVVGIVLDPLADKLMLVTTLGCLYYSKYVPIWVLLIILIKETCLIISGIILYFRKEKTVIPSNKFGKLATVTFAAAIFLIIVLPDHFISITVMFIAIILELIALSSYVSYYFRNVRAKTATN</sequence>
<keyword evidence="13" id="KW-0594">Phospholipid biosynthesis</keyword>
<name>A0A8J8MB26_9FIRM</name>
<dbReference type="InterPro" id="IPR000462">
    <property type="entry name" value="CDP-OH_P_trans"/>
</dbReference>
<keyword evidence="9 18" id="KW-0812">Transmembrane</keyword>
<keyword evidence="20" id="KW-1185">Reference proteome</keyword>
<keyword evidence="8 17" id="KW-0808">Transferase</keyword>
<feature type="transmembrane region" description="Helical" evidence="18">
    <location>
        <begin position="63"/>
        <end position="84"/>
    </location>
</feature>
<dbReference type="NCBIfam" id="TIGR00560">
    <property type="entry name" value="pgsA"/>
    <property type="match status" value="1"/>
</dbReference>
<keyword evidence="10 18" id="KW-1133">Transmembrane helix</keyword>
<dbReference type="PROSITE" id="PS00379">
    <property type="entry name" value="CDP_ALCOHOL_P_TRANSF"/>
    <property type="match status" value="1"/>
</dbReference>
<evidence type="ECO:0000256" key="16">
    <source>
        <dbReference type="NCBIfam" id="TIGR00560"/>
    </source>
</evidence>
<keyword evidence="14" id="KW-1208">Phospholipid metabolism</keyword>
<dbReference type="InterPro" id="IPR004570">
    <property type="entry name" value="Phosphatidylglycerol_P_synth"/>
</dbReference>
<dbReference type="GO" id="GO:0008444">
    <property type="term" value="F:CDP-diacylglycerol-glycerol-3-phosphate 3-phosphatidyltransferase activity"/>
    <property type="evidence" value="ECO:0007669"/>
    <property type="project" value="UniProtKB-UniRule"/>
</dbReference>
<evidence type="ECO:0000256" key="4">
    <source>
        <dbReference type="ARBA" id="ARBA00010441"/>
    </source>
</evidence>
<evidence type="ECO:0000256" key="1">
    <source>
        <dbReference type="ARBA" id="ARBA00003973"/>
    </source>
</evidence>
<reference evidence="19 20" key="1">
    <citation type="submission" date="2020-07" db="EMBL/GenBank/DDBJ databases">
        <title>Vallitalea guaymasensis genome.</title>
        <authorList>
            <person name="Postec A."/>
        </authorList>
    </citation>
    <scope>NUCLEOTIDE SEQUENCE [LARGE SCALE GENOMIC DNA]</scope>
    <source>
        <strain evidence="19 20">Ra1766G1</strain>
    </source>
</reference>
<evidence type="ECO:0000256" key="18">
    <source>
        <dbReference type="SAM" id="Phobius"/>
    </source>
</evidence>
<dbReference type="KEGG" id="vgu:HYG85_11070"/>
<evidence type="ECO:0000256" key="5">
    <source>
        <dbReference type="ARBA" id="ARBA00013170"/>
    </source>
</evidence>
<evidence type="ECO:0000256" key="11">
    <source>
        <dbReference type="ARBA" id="ARBA00023098"/>
    </source>
</evidence>
<dbReference type="OrthoDB" id="9796672at2"/>
<proteinExistence type="inferred from homology"/>
<dbReference type="RefSeq" id="WP_113673044.1">
    <property type="nucleotide sequence ID" value="NZ_CP058561.1"/>
</dbReference>
<dbReference type="Proteomes" id="UP000677305">
    <property type="component" value="Chromosome"/>
</dbReference>
<dbReference type="GO" id="GO:0006655">
    <property type="term" value="P:phosphatidylglycerol biosynthetic process"/>
    <property type="evidence" value="ECO:0007669"/>
    <property type="project" value="UniProtKB-UniPathway"/>
</dbReference>
<dbReference type="InterPro" id="IPR050324">
    <property type="entry name" value="CDP-alcohol_PTase-I"/>
</dbReference>
<accession>A0A8J8MB26</accession>
<comment type="pathway">
    <text evidence="3">Phospholipid metabolism; phosphatidylglycerol biosynthesis; phosphatidylglycerol from CDP-diacylglycerol: step 1/2.</text>
</comment>
<evidence type="ECO:0000313" key="19">
    <source>
        <dbReference type="EMBL" id="QUH29430.1"/>
    </source>
</evidence>
<evidence type="ECO:0000256" key="14">
    <source>
        <dbReference type="ARBA" id="ARBA00023264"/>
    </source>
</evidence>
<dbReference type="PANTHER" id="PTHR14269:SF62">
    <property type="entry name" value="CDP-DIACYLGLYCEROL--GLYCEROL-3-PHOSPHATE 3-PHOSPHATIDYLTRANSFERASE 1, CHLOROPLASTIC"/>
    <property type="match status" value="1"/>
</dbReference>
<keyword evidence="11" id="KW-0443">Lipid metabolism</keyword>
<gene>
    <name evidence="19" type="primary">pgsA</name>
    <name evidence="19" type="ORF">HYG85_11070</name>
</gene>
<evidence type="ECO:0000256" key="10">
    <source>
        <dbReference type="ARBA" id="ARBA00022989"/>
    </source>
</evidence>
<dbReference type="Pfam" id="PF01066">
    <property type="entry name" value="CDP-OH_P_transf"/>
    <property type="match status" value="1"/>
</dbReference>
<evidence type="ECO:0000256" key="13">
    <source>
        <dbReference type="ARBA" id="ARBA00023209"/>
    </source>
</evidence>
<keyword evidence="7" id="KW-0444">Lipid biosynthesis</keyword>
<comment type="similarity">
    <text evidence="4 17">Belongs to the CDP-alcohol phosphatidyltransferase class-I family.</text>
</comment>
<evidence type="ECO:0000256" key="7">
    <source>
        <dbReference type="ARBA" id="ARBA00022516"/>
    </source>
</evidence>
<keyword evidence="12 18" id="KW-0472">Membrane</keyword>
<evidence type="ECO:0000256" key="17">
    <source>
        <dbReference type="RuleBase" id="RU003750"/>
    </source>
</evidence>
<feature type="transmembrane region" description="Helical" evidence="18">
    <location>
        <begin position="123"/>
        <end position="142"/>
    </location>
</feature>
<evidence type="ECO:0000256" key="12">
    <source>
        <dbReference type="ARBA" id="ARBA00023136"/>
    </source>
</evidence>
<evidence type="ECO:0000256" key="9">
    <source>
        <dbReference type="ARBA" id="ARBA00022692"/>
    </source>
</evidence>
<evidence type="ECO:0000256" key="6">
    <source>
        <dbReference type="ARBA" id="ARBA00014944"/>
    </source>
</evidence>
<dbReference type="InterPro" id="IPR048254">
    <property type="entry name" value="CDP_ALCOHOL_P_TRANSF_CS"/>
</dbReference>
<evidence type="ECO:0000313" key="20">
    <source>
        <dbReference type="Proteomes" id="UP000677305"/>
    </source>
</evidence>
<evidence type="ECO:0000256" key="3">
    <source>
        <dbReference type="ARBA" id="ARBA00005042"/>
    </source>
</evidence>
<feature type="transmembrane region" description="Helical" evidence="18">
    <location>
        <begin position="7"/>
        <end position="26"/>
    </location>
</feature>
<evidence type="ECO:0000256" key="15">
    <source>
        <dbReference type="ARBA" id="ARBA00048586"/>
    </source>
</evidence>
<dbReference type="PANTHER" id="PTHR14269">
    <property type="entry name" value="CDP-DIACYLGLYCEROL--GLYCEROL-3-PHOSPHATE 3-PHOSPHATIDYLTRANSFERASE-RELATED"/>
    <property type="match status" value="1"/>
</dbReference>
<dbReference type="InterPro" id="IPR043130">
    <property type="entry name" value="CDP-OH_PTrfase_TM_dom"/>
</dbReference>
<dbReference type="EMBL" id="CP058561">
    <property type="protein sequence ID" value="QUH29430.1"/>
    <property type="molecule type" value="Genomic_DNA"/>
</dbReference>
<dbReference type="UniPathway" id="UPA00084">
    <property type="reaction ID" value="UER00503"/>
</dbReference>
<dbReference type="Gene3D" id="1.20.120.1760">
    <property type="match status" value="1"/>
</dbReference>
<dbReference type="GO" id="GO:0016020">
    <property type="term" value="C:membrane"/>
    <property type="evidence" value="ECO:0007669"/>
    <property type="project" value="UniProtKB-SubCell"/>
</dbReference>
<evidence type="ECO:0000256" key="8">
    <source>
        <dbReference type="ARBA" id="ARBA00022679"/>
    </source>
</evidence>
<protein>
    <recommendedName>
        <fullName evidence="6 16">CDP-diacylglycerol--glycerol-3-phosphate 3-phosphatidyltransferase</fullName>
        <ecNumber evidence="5 16">2.7.8.5</ecNumber>
    </recommendedName>
</protein>
<evidence type="ECO:0000256" key="2">
    <source>
        <dbReference type="ARBA" id="ARBA00004141"/>
    </source>
</evidence>
<feature type="transmembrane region" description="Helical" evidence="18">
    <location>
        <begin position="148"/>
        <end position="170"/>
    </location>
</feature>
<organism evidence="19 20">
    <name type="scientific">Vallitalea guaymasensis</name>
    <dbReference type="NCBI Taxonomy" id="1185412"/>
    <lineage>
        <taxon>Bacteria</taxon>
        <taxon>Bacillati</taxon>
        <taxon>Bacillota</taxon>
        <taxon>Clostridia</taxon>
        <taxon>Lachnospirales</taxon>
        <taxon>Vallitaleaceae</taxon>
        <taxon>Vallitalea</taxon>
    </lineage>
</organism>
<feature type="transmembrane region" description="Helical" evidence="18">
    <location>
        <begin position="90"/>
        <end position="111"/>
    </location>
</feature>
<dbReference type="PIRSF" id="PIRSF000847">
    <property type="entry name" value="Phos_ph_gly_syn"/>
    <property type="match status" value="1"/>
</dbReference>
<comment type="subcellular location">
    <subcellularLocation>
        <location evidence="2">Membrane</location>
        <topology evidence="2">Multi-pass membrane protein</topology>
    </subcellularLocation>
</comment>
<comment type="function">
    <text evidence="1">This protein catalyzes the committed step to the synthesis of the acidic phospholipids.</text>
</comment>
<comment type="catalytic activity">
    <reaction evidence="15">
        <text>a CDP-1,2-diacyl-sn-glycerol + sn-glycerol 3-phosphate = a 1,2-diacyl-sn-glycero-3-phospho-(1'-sn-glycero-3'-phosphate) + CMP + H(+)</text>
        <dbReference type="Rhea" id="RHEA:12593"/>
        <dbReference type="ChEBI" id="CHEBI:15378"/>
        <dbReference type="ChEBI" id="CHEBI:57597"/>
        <dbReference type="ChEBI" id="CHEBI:58332"/>
        <dbReference type="ChEBI" id="CHEBI:60110"/>
        <dbReference type="ChEBI" id="CHEBI:60377"/>
        <dbReference type="EC" id="2.7.8.5"/>
    </reaction>
</comment>
<dbReference type="AlphaFoldDB" id="A0A8J8MB26"/>
<feature type="transmembrane region" description="Helical" evidence="18">
    <location>
        <begin position="32"/>
        <end position="51"/>
    </location>
</feature>